<dbReference type="InterPro" id="IPR050559">
    <property type="entry name" value="P-Pant_transferase_sf"/>
</dbReference>
<evidence type="ECO:0000313" key="4">
    <source>
        <dbReference type="EMBL" id="UZX25870.1"/>
    </source>
</evidence>
<dbReference type="InterPro" id="IPR037143">
    <property type="entry name" value="4-PPantetheinyl_Trfase_dom_sf"/>
</dbReference>
<dbReference type="SUPFAM" id="SSF56214">
    <property type="entry name" value="4'-phosphopantetheinyl transferase"/>
    <property type="match status" value="2"/>
</dbReference>
<dbReference type="Proteomes" id="UP001164506">
    <property type="component" value="Chromosome"/>
</dbReference>
<protein>
    <submittedName>
        <fullName evidence="4">4'-phosphopantetheinyl transferase superfamily protein</fullName>
    </submittedName>
</protein>
<sequence>MTGTDAHVWTVSLPASETPADLALLDDAERARADRYRRAQDRASFVGGRAALRRALAEHLGVGAATIVWGRATCPGCGSDRHGPPRVVSPPMAPAFSFSRSGRRALVAVSPSGPVGADIETTRPLDVRETARQCLSPTEAAYVLGLPPEEGLQAFHRAWVRKEAVAKGLGVGIAMDLRTLDVRPDRIGPVGVRCAAGAGPSTWTVTDVDVGAGAAAALALPGTRRTASIHTRSVGILERRKGTR</sequence>
<dbReference type="GO" id="GO:0016740">
    <property type="term" value="F:transferase activity"/>
    <property type="evidence" value="ECO:0007669"/>
    <property type="project" value="UniProtKB-KW"/>
</dbReference>
<organism evidence="4 5">
    <name type="scientific">Streptomyces tanashiensis</name>
    <dbReference type="NCBI Taxonomy" id="67367"/>
    <lineage>
        <taxon>Bacteria</taxon>
        <taxon>Bacillati</taxon>
        <taxon>Actinomycetota</taxon>
        <taxon>Actinomycetes</taxon>
        <taxon>Kitasatosporales</taxon>
        <taxon>Streptomycetaceae</taxon>
        <taxon>Streptomyces</taxon>
    </lineage>
</organism>
<dbReference type="GeneID" id="95605066"/>
<dbReference type="InterPro" id="IPR008278">
    <property type="entry name" value="4-PPantetheinyl_Trfase_dom"/>
</dbReference>
<evidence type="ECO:0000259" key="3">
    <source>
        <dbReference type="Pfam" id="PF01648"/>
    </source>
</evidence>
<feature type="domain" description="4'-phosphopantetheinyl transferase" evidence="3">
    <location>
        <begin position="114"/>
        <end position="215"/>
    </location>
</feature>
<gene>
    <name evidence="4" type="ORF">LDH80_36540</name>
</gene>
<keyword evidence="2 4" id="KW-0808">Transferase</keyword>
<proteinExistence type="inferred from homology"/>
<name>A0ABY6R8H0_9ACTN</name>
<dbReference type="Gene3D" id="3.90.470.20">
    <property type="entry name" value="4'-phosphopantetheinyl transferase domain"/>
    <property type="match status" value="2"/>
</dbReference>
<keyword evidence="5" id="KW-1185">Reference proteome</keyword>
<dbReference type="Pfam" id="PF01648">
    <property type="entry name" value="ACPS"/>
    <property type="match status" value="1"/>
</dbReference>
<dbReference type="EMBL" id="CP084204">
    <property type="protein sequence ID" value="UZX25870.1"/>
    <property type="molecule type" value="Genomic_DNA"/>
</dbReference>
<evidence type="ECO:0000256" key="2">
    <source>
        <dbReference type="ARBA" id="ARBA00022679"/>
    </source>
</evidence>
<dbReference type="PANTHER" id="PTHR12215">
    <property type="entry name" value="PHOSPHOPANTETHEINE TRANSFERASE"/>
    <property type="match status" value="1"/>
</dbReference>
<reference evidence="4" key="1">
    <citation type="submission" date="2021-09" db="EMBL/GenBank/DDBJ databases">
        <title>Complete genome sequence and metabolic characterization of Streptomyces tanashiensis DSM 731 the producer of antibacterial Kalafungin and diverse secondary metabolites.</title>
        <authorList>
            <person name="Abbasi M.N."/>
            <person name="Anwar M.N."/>
            <person name="Alam K."/>
            <person name="Shoaib M."/>
            <person name="Lin Z."/>
            <person name="Hayat M."/>
            <person name="Ali M.I."/>
            <person name="Malik H.M.T."/>
            <person name="Ahmed I."/>
            <person name="Li A."/>
            <person name="Hailong Wang H."/>
            <person name="Zhang Y."/>
        </authorList>
    </citation>
    <scope>NUCLEOTIDE SEQUENCE</scope>
    <source>
        <strain evidence="4">Kala</strain>
    </source>
</reference>
<dbReference type="PANTHER" id="PTHR12215:SF10">
    <property type="entry name" value="L-AMINOADIPATE-SEMIALDEHYDE DEHYDROGENASE-PHOSPHOPANTETHEINYL TRANSFERASE"/>
    <property type="match status" value="1"/>
</dbReference>
<accession>A0ABY6R8H0</accession>
<comment type="similarity">
    <text evidence="1">Belongs to the P-Pant transferase superfamily. Gsp/Sfp/HetI/AcpT family.</text>
</comment>
<dbReference type="RefSeq" id="WP_190102083.1">
    <property type="nucleotide sequence ID" value="NZ_BMUH01000002.1"/>
</dbReference>
<evidence type="ECO:0000256" key="1">
    <source>
        <dbReference type="ARBA" id="ARBA00010990"/>
    </source>
</evidence>
<evidence type="ECO:0000313" key="5">
    <source>
        <dbReference type="Proteomes" id="UP001164506"/>
    </source>
</evidence>